<reference evidence="1" key="2">
    <citation type="journal article" date="2015" name="Data Brief">
        <title>Shoot transcriptome of the giant reed, Arundo donax.</title>
        <authorList>
            <person name="Barrero R.A."/>
            <person name="Guerrero F.D."/>
            <person name="Moolhuijzen P."/>
            <person name="Goolsby J.A."/>
            <person name="Tidwell J."/>
            <person name="Bellgard S.E."/>
            <person name="Bellgard M.I."/>
        </authorList>
    </citation>
    <scope>NUCLEOTIDE SEQUENCE</scope>
    <source>
        <tissue evidence="1">Shoot tissue taken approximately 20 cm above the soil surface</tissue>
    </source>
</reference>
<proteinExistence type="predicted"/>
<dbReference type="AlphaFoldDB" id="A0A0A8ZP05"/>
<reference evidence="1" key="1">
    <citation type="submission" date="2014-09" db="EMBL/GenBank/DDBJ databases">
        <authorList>
            <person name="Magalhaes I.L.F."/>
            <person name="Oliveira U."/>
            <person name="Santos F.R."/>
            <person name="Vidigal T.H.D.A."/>
            <person name="Brescovit A.D."/>
            <person name="Santos A.J."/>
        </authorList>
    </citation>
    <scope>NUCLEOTIDE SEQUENCE</scope>
    <source>
        <tissue evidence="1">Shoot tissue taken approximately 20 cm above the soil surface</tissue>
    </source>
</reference>
<protein>
    <submittedName>
        <fullName evidence="1">Uncharacterized protein</fullName>
    </submittedName>
</protein>
<sequence length="28" mass="3537">MKHYLLELYYYLLRKNAPLLIYCNYIVI</sequence>
<organism evidence="1">
    <name type="scientific">Arundo donax</name>
    <name type="common">Giant reed</name>
    <name type="synonym">Donax arundinaceus</name>
    <dbReference type="NCBI Taxonomy" id="35708"/>
    <lineage>
        <taxon>Eukaryota</taxon>
        <taxon>Viridiplantae</taxon>
        <taxon>Streptophyta</taxon>
        <taxon>Embryophyta</taxon>
        <taxon>Tracheophyta</taxon>
        <taxon>Spermatophyta</taxon>
        <taxon>Magnoliopsida</taxon>
        <taxon>Liliopsida</taxon>
        <taxon>Poales</taxon>
        <taxon>Poaceae</taxon>
        <taxon>PACMAD clade</taxon>
        <taxon>Arundinoideae</taxon>
        <taxon>Arundineae</taxon>
        <taxon>Arundo</taxon>
    </lineage>
</organism>
<dbReference type="EMBL" id="GBRH01257364">
    <property type="protein sequence ID" value="JAD40531.1"/>
    <property type="molecule type" value="Transcribed_RNA"/>
</dbReference>
<accession>A0A0A8ZP05</accession>
<name>A0A0A8ZP05_ARUDO</name>
<evidence type="ECO:0000313" key="1">
    <source>
        <dbReference type="EMBL" id="JAD40531.1"/>
    </source>
</evidence>